<dbReference type="Proteomes" id="UP000009049">
    <property type="component" value="Chromosome"/>
</dbReference>
<evidence type="ECO:0000256" key="4">
    <source>
        <dbReference type="ARBA" id="ARBA00023136"/>
    </source>
</evidence>
<dbReference type="AlphaFoldDB" id="A4CN19"/>
<evidence type="ECO:0000256" key="2">
    <source>
        <dbReference type="ARBA" id="ARBA00022692"/>
    </source>
</evidence>
<dbReference type="PANTHER" id="PTHR30221:SF1">
    <property type="entry name" value="SMALL-CONDUCTANCE MECHANOSENSITIVE CHANNEL"/>
    <property type="match status" value="1"/>
</dbReference>
<keyword evidence="2 5" id="KW-0812">Transmembrane</keyword>
<dbReference type="InterPro" id="IPR045275">
    <property type="entry name" value="MscS_archaea/bacteria_type"/>
</dbReference>
<dbReference type="EMBL" id="CP001712">
    <property type="protein sequence ID" value="EAR15061.1"/>
    <property type="molecule type" value="Genomic_DNA"/>
</dbReference>
<protein>
    <recommendedName>
        <fullName evidence="6">Mechanosensitive ion channel MscS domain-containing protein</fullName>
    </recommendedName>
</protein>
<dbReference type="HOGENOM" id="CLU_066007_1_1_10"/>
<dbReference type="STRING" id="313596.RB2501_12062"/>
<keyword evidence="3 5" id="KW-1133">Transmembrane helix</keyword>
<dbReference type="InterPro" id="IPR023408">
    <property type="entry name" value="MscS_beta-dom_sf"/>
</dbReference>
<feature type="transmembrane region" description="Helical" evidence="5">
    <location>
        <begin position="31"/>
        <end position="52"/>
    </location>
</feature>
<feature type="domain" description="Mechanosensitive ion channel MscS" evidence="6">
    <location>
        <begin position="114"/>
        <end position="156"/>
    </location>
</feature>
<proteinExistence type="predicted"/>
<comment type="subcellular location">
    <subcellularLocation>
        <location evidence="1">Membrane</location>
    </subcellularLocation>
</comment>
<gene>
    <name evidence="7" type="ordered locus">RB2501_12062</name>
</gene>
<dbReference type="InterPro" id="IPR010920">
    <property type="entry name" value="LSM_dom_sf"/>
</dbReference>
<accession>A4CN19</accession>
<dbReference type="GO" id="GO:0008381">
    <property type="term" value="F:mechanosensitive monoatomic ion channel activity"/>
    <property type="evidence" value="ECO:0007669"/>
    <property type="project" value="InterPro"/>
</dbReference>
<name>A4CN19_ROBBH</name>
<evidence type="ECO:0000313" key="7">
    <source>
        <dbReference type="EMBL" id="EAR15061.1"/>
    </source>
</evidence>
<feature type="transmembrane region" description="Helical" evidence="5">
    <location>
        <begin position="96"/>
        <end position="126"/>
    </location>
</feature>
<sequence>MYYLWFTVRSREFNIQTLIEEINNWFAQYPILASLAKYLVWIVLIFSIVTWVRRVLKRRLPDNSLRYKSQKGIEIIGYFLAILVSITYFSGSIKDFGLAIGLLTAGITITLQELILSIAGSFYIFFVRVYKPGDRIEINGIKGDVIDIDSIYTTMMEIGQWISSDNYSGRIVKLSNAFVFKGPVYNYSKDFPFVWDEFNLPIRYGSDMELAKDIVISVAQKHLSEFVRASVSEWKHVVEKYYIENAQVEPTLAITMTDNWIQFNLRYIVDYKKRRFTKHLLNEEIGKRIQQTKGKVLLASATFEIVNIPTVNIHDKTSTNKKN</sequence>
<dbReference type="KEGG" id="rbi:RB2501_12062"/>
<keyword evidence="4 5" id="KW-0472">Membrane</keyword>
<dbReference type="PANTHER" id="PTHR30221">
    <property type="entry name" value="SMALL-CONDUCTANCE MECHANOSENSITIVE CHANNEL"/>
    <property type="match status" value="1"/>
</dbReference>
<organism evidence="7 8">
    <name type="scientific">Robiginitalea biformata (strain ATCC BAA-864 / DSM 15991 / KCTC 12146 / HTCC2501)</name>
    <dbReference type="NCBI Taxonomy" id="313596"/>
    <lineage>
        <taxon>Bacteria</taxon>
        <taxon>Pseudomonadati</taxon>
        <taxon>Bacteroidota</taxon>
        <taxon>Flavobacteriia</taxon>
        <taxon>Flavobacteriales</taxon>
        <taxon>Flavobacteriaceae</taxon>
        <taxon>Robiginitalea</taxon>
    </lineage>
</organism>
<dbReference type="SUPFAM" id="SSF50182">
    <property type="entry name" value="Sm-like ribonucleoproteins"/>
    <property type="match status" value="1"/>
</dbReference>
<evidence type="ECO:0000313" key="8">
    <source>
        <dbReference type="Proteomes" id="UP000009049"/>
    </source>
</evidence>
<dbReference type="Pfam" id="PF00924">
    <property type="entry name" value="MS_channel_2nd"/>
    <property type="match status" value="1"/>
</dbReference>
<evidence type="ECO:0000259" key="6">
    <source>
        <dbReference type="Pfam" id="PF00924"/>
    </source>
</evidence>
<evidence type="ECO:0000256" key="3">
    <source>
        <dbReference type="ARBA" id="ARBA00022989"/>
    </source>
</evidence>
<feature type="transmembrane region" description="Helical" evidence="5">
    <location>
        <begin position="73"/>
        <end position="90"/>
    </location>
</feature>
<dbReference type="GO" id="GO:0016020">
    <property type="term" value="C:membrane"/>
    <property type="evidence" value="ECO:0007669"/>
    <property type="project" value="UniProtKB-SubCell"/>
</dbReference>
<dbReference type="InterPro" id="IPR006685">
    <property type="entry name" value="MscS_channel_2nd"/>
</dbReference>
<dbReference type="eggNOG" id="COG0668">
    <property type="taxonomic scope" value="Bacteria"/>
</dbReference>
<keyword evidence="8" id="KW-1185">Reference proteome</keyword>
<evidence type="ECO:0000256" key="1">
    <source>
        <dbReference type="ARBA" id="ARBA00004370"/>
    </source>
</evidence>
<dbReference type="Gene3D" id="2.30.30.60">
    <property type="match status" value="1"/>
</dbReference>
<reference evidence="7 8" key="1">
    <citation type="journal article" date="2009" name="J. Bacteriol.">
        <title>Complete genome sequence of Robiginitalea biformata HTCC2501.</title>
        <authorList>
            <person name="Oh H.M."/>
            <person name="Giovannoni S.J."/>
            <person name="Lee K."/>
            <person name="Ferriera S."/>
            <person name="Johnson J."/>
            <person name="Cho J.C."/>
        </authorList>
    </citation>
    <scope>NUCLEOTIDE SEQUENCE [LARGE SCALE GENOMIC DNA]</scope>
    <source>
        <strain evidence="8">ATCC BAA-864 / HTCC2501 / KCTC 12146</strain>
    </source>
</reference>
<evidence type="ECO:0000256" key="5">
    <source>
        <dbReference type="SAM" id="Phobius"/>
    </source>
</evidence>